<reference evidence="1 2" key="1">
    <citation type="submission" date="2016-07" db="EMBL/GenBank/DDBJ databases">
        <title>Genomic analysis of zinc-resistant bacterium Mucilaginibacter pedocola TBZ30.</title>
        <authorList>
            <person name="Huang J."/>
            <person name="Tang J."/>
        </authorList>
    </citation>
    <scope>NUCLEOTIDE SEQUENCE [LARGE SCALE GENOMIC DNA]</scope>
    <source>
        <strain evidence="1 2">TBZ30</strain>
    </source>
</reference>
<gene>
    <name evidence="1" type="ORF">BC343_03905</name>
</gene>
<sequence length="162" mass="18390">MVLDFPLVISFLALLATFDQARQQRVHNQKSVKPLPQIDLMDRDGLLFVHVQNNGVGPMTVDKLTFSKNGGKSHRIQDCLDIAPERYHHVEVTDTNKKVIIPGGFLLVFSEQLDPSDNQEMIALFRQQLSAVHLQVEGRDIYDNKISIEKSLAWFARHSKNG</sequence>
<name>A0A1S9PP24_9SPHI</name>
<dbReference type="AlphaFoldDB" id="A0A1S9PP24"/>
<evidence type="ECO:0000313" key="2">
    <source>
        <dbReference type="Proteomes" id="UP000189739"/>
    </source>
</evidence>
<keyword evidence="2" id="KW-1185">Reference proteome</keyword>
<comment type="caution">
    <text evidence="1">The sequence shown here is derived from an EMBL/GenBank/DDBJ whole genome shotgun (WGS) entry which is preliminary data.</text>
</comment>
<dbReference type="Proteomes" id="UP000189739">
    <property type="component" value="Unassembled WGS sequence"/>
</dbReference>
<proteinExistence type="predicted"/>
<protein>
    <submittedName>
        <fullName evidence="1">Uncharacterized protein</fullName>
    </submittedName>
</protein>
<accession>A0A1S9PP24</accession>
<organism evidence="1 2">
    <name type="scientific">Mucilaginibacter pedocola</name>
    <dbReference type="NCBI Taxonomy" id="1792845"/>
    <lineage>
        <taxon>Bacteria</taxon>
        <taxon>Pseudomonadati</taxon>
        <taxon>Bacteroidota</taxon>
        <taxon>Sphingobacteriia</taxon>
        <taxon>Sphingobacteriales</taxon>
        <taxon>Sphingobacteriaceae</taxon>
        <taxon>Mucilaginibacter</taxon>
    </lineage>
</organism>
<dbReference type="OrthoDB" id="793060at2"/>
<evidence type="ECO:0000313" key="1">
    <source>
        <dbReference type="EMBL" id="OOQ62328.1"/>
    </source>
</evidence>
<dbReference type="EMBL" id="MBTF01000001">
    <property type="protein sequence ID" value="OOQ62328.1"/>
    <property type="molecule type" value="Genomic_DNA"/>
</dbReference>